<evidence type="ECO:0000256" key="1">
    <source>
        <dbReference type="SAM" id="Phobius"/>
    </source>
</evidence>
<organism evidence="2 3">
    <name type="scientific">Clostridium senegalense</name>
    <dbReference type="NCBI Taxonomy" id="1465809"/>
    <lineage>
        <taxon>Bacteria</taxon>
        <taxon>Bacillati</taxon>
        <taxon>Bacillota</taxon>
        <taxon>Clostridia</taxon>
        <taxon>Eubacteriales</taxon>
        <taxon>Clostridiaceae</taxon>
        <taxon>Clostridium</taxon>
    </lineage>
</organism>
<dbReference type="RefSeq" id="WP_061994817.1">
    <property type="nucleotide sequence ID" value="NZ_JAAGPU010000001.1"/>
</dbReference>
<dbReference type="InterPro" id="IPR014196">
    <property type="entry name" value="SpoIIM"/>
</dbReference>
<accession>A0A6M0GYE2</accession>
<sequence length="204" mass="22280">MSKNIISEKILKNINDNALIYFIATVCICVGIILGICCVKYLTPAENDTMVNYINIILQSVAGEGINSKAIFVQAIKNNGLFILAYGILGITIVGVPVILILNIIKGFTLGFSFSFFISKFANKGALLGIFSVLPQNLIYIPCIVIASVLAIKYSVNLIKLKRNSTNPFATKEYIKNFIMLTIVIIIGSGVESVLNPIIIRFIV</sequence>
<gene>
    <name evidence="2" type="primary">spoIIM</name>
    <name evidence="2" type="ORF">G3M99_01740</name>
</gene>
<feature type="transmembrane region" description="Helical" evidence="1">
    <location>
        <begin position="139"/>
        <end position="156"/>
    </location>
</feature>
<evidence type="ECO:0000313" key="2">
    <source>
        <dbReference type="EMBL" id="NEU03596.1"/>
    </source>
</evidence>
<dbReference type="Pfam" id="PF01944">
    <property type="entry name" value="SpoIIM"/>
    <property type="match status" value="1"/>
</dbReference>
<dbReference type="PIRSF" id="PIRSF038973">
    <property type="entry name" value="SpoIIM"/>
    <property type="match status" value="1"/>
</dbReference>
<reference evidence="2 3" key="1">
    <citation type="submission" date="2020-02" db="EMBL/GenBank/DDBJ databases">
        <title>Genome assembly of a novel Clostridium senegalense strain.</title>
        <authorList>
            <person name="Gupta T.B."/>
            <person name="Jauregui R."/>
            <person name="Maclean P."/>
            <person name="Nawarathana A."/>
            <person name="Brightwell G."/>
        </authorList>
    </citation>
    <scope>NUCLEOTIDE SEQUENCE [LARGE SCALE GENOMIC DNA]</scope>
    <source>
        <strain evidence="2 3">AGRFS4</strain>
    </source>
</reference>
<keyword evidence="1" id="KW-1133">Transmembrane helix</keyword>
<keyword evidence="1" id="KW-0472">Membrane</keyword>
<dbReference type="InterPro" id="IPR002798">
    <property type="entry name" value="SpoIIM-like"/>
</dbReference>
<dbReference type="Proteomes" id="UP000481872">
    <property type="component" value="Unassembled WGS sequence"/>
</dbReference>
<feature type="transmembrane region" description="Helical" evidence="1">
    <location>
        <begin position="20"/>
        <end position="42"/>
    </location>
</feature>
<protein>
    <submittedName>
        <fullName evidence="2">Stage II sporulation protein M</fullName>
    </submittedName>
</protein>
<feature type="transmembrane region" description="Helical" evidence="1">
    <location>
        <begin position="177"/>
        <end position="203"/>
    </location>
</feature>
<evidence type="ECO:0000313" key="3">
    <source>
        <dbReference type="Proteomes" id="UP000481872"/>
    </source>
</evidence>
<dbReference type="AlphaFoldDB" id="A0A6M0GYE2"/>
<name>A0A6M0GYE2_9CLOT</name>
<feature type="transmembrane region" description="Helical" evidence="1">
    <location>
        <begin position="112"/>
        <end position="133"/>
    </location>
</feature>
<proteinExistence type="predicted"/>
<dbReference type="NCBIfam" id="TIGR02831">
    <property type="entry name" value="spo_II_M"/>
    <property type="match status" value="1"/>
</dbReference>
<dbReference type="EMBL" id="JAAGPU010000001">
    <property type="protein sequence ID" value="NEU03596.1"/>
    <property type="molecule type" value="Genomic_DNA"/>
</dbReference>
<comment type="caution">
    <text evidence="2">The sequence shown here is derived from an EMBL/GenBank/DDBJ whole genome shotgun (WGS) entry which is preliminary data.</text>
</comment>
<keyword evidence="1" id="KW-0812">Transmembrane</keyword>
<feature type="transmembrane region" description="Helical" evidence="1">
    <location>
        <begin position="83"/>
        <end position="105"/>
    </location>
</feature>
<keyword evidence="3" id="KW-1185">Reference proteome</keyword>